<keyword evidence="5" id="KW-0472">Membrane</keyword>
<name>A0A1H5SU86_XYLRU</name>
<accession>A0A1H5SU86</accession>
<dbReference type="PANTHER" id="PTHR12815:SF47">
    <property type="entry name" value="TRANSLOCATION AND ASSEMBLY MODULE SUBUNIT TAMA"/>
    <property type="match status" value="1"/>
</dbReference>
<comment type="subcellular location">
    <subcellularLocation>
        <location evidence="1">Membrane</location>
    </subcellularLocation>
</comment>
<protein>
    <submittedName>
        <fullName evidence="8">Beta-barrel assembly machine subunit BamA</fullName>
    </submittedName>
</protein>
<dbReference type="GO" id="GO:0071709">
    <property type="term" value="P:membrane assembly"/>
    <property type="evidence" value="ECO:0007669"/>
    <property type="project" value="InterPro"/>
</dbReference>
<dbReference type="PROSITE" id="PS51779">
    <property type="entry name" value="POTRA"/>
    <property type="match status" value="1"/>
</dbReference>
<dbReference type="InterPro" id="IPR034746">
    <property type="entry name" value="POTRA"/>
</dbReference>
<dbReference type="InterPro" id="IPR039910">
    <property type="entry name" value="D15-like"/>
</dbReference>
<dbReference type="EMBL" id="FNUV01000002">
    <property type="protein sequence ID" value="SEF54085.1"/>
    <property type="molecule type" value="Genomic_DNA"/>
</dbReference>
<organism evidence="8 9">
    <name type="scientific">Xylanibacter ruminicola</name>
    <name type="common">Prevotella ruminicola</name>
    <dbReference type="NCBI Taxonomy" id="839"/>
    <lineage>
        <taxon>Bacteria</taxon>
        <taxon>Pseudomonadati</taxon>
        <taxon>Bacteroidota</taxon>
        <taxon>Bacteroidia</taxon>
        <taxon>Bacteroidales</taxon>
        <taxon>Prevotellaceae</taxon>
        <taxon>Xylanibacter</taxon>
    </lineage>
</organism>
<dbReference type="Gene3D" id="2.40.160.50">
    <property type="entry name" value="membrane protein fhac: a member of the omp85/tpsb transporter family"/>
    <property type="match status" value="1"/>
</dbReference>
<evidence type="ECO:0000259" key="7">
    <source>
        <dbReference type="PROSITE" id="PS51779"/>
    </source>
</evidence>
<dbReference type="Proteomes" id="UP000236735">
    <property type="component" value="Unassembled WGS sequence"/>
</dbReference>
<dbReference type="RefSeq" id="WP_103915186.1">
    <property type="nucleotide sequence ID" value="NZ_FNUV01000002.1"/>
</dbReference>
<evidence type="ECO:0000256" key="2">
    <source>
        <dbReference type="ARBA" id="ARBA00022452"/>
    </source>
</evidence>
<gene>
    <name evidence="8" type="ORF">SAMN05216354_0697</name>
</gene>
<evidence type="ECO:0000313" key="9">
    <source>
        <dbReference type="Proteomes" id="UP000236735"/>
    </source>
</evidence>
<feature type="domain" description="POTRA" evidence="7">
    <location>
        <begin position="291"/>
        <end position="372"/>
    </location>
</feature>
<dbReference type="PANTHER" id="PTHR12815">
    <property type="entry name" value="SORTING AND ASSEMBLY MACHINERY SAMM50 PROTEIN FAMILY MEMBER"/>
    <property type="match status" value="1"/>
</dbReference>
<evidence type="ECO:0000313" key="8">
    <source>
        <dbReference type="EMBL" id="SEF54085.1"/>
    </source>
</evidence>
<evidence type="ECO:0000256" key="6">
    <source>
        <dbReference type="ARBA" id="ARBA00023237"/>
    </source>
</evidence>
<dbReference type="GO" id="GO:0019867">
    <property type="term" value="C:outer membrane"/>
    <property type="evidence" value="ECO:0007669"/>
    <property type="project" value="InterPro"/>
</dbReference>
<evidence type="ECO:0000256" key="5">
    <source>
        <dbReference type="ARBA" id="ARBA00023136"/>
    </source>
</evidence>
<keyword evidence="2" id="KW-1134">Transmembrane beta strand</keyword>
<dbReference type="Pfam" id="PF07244">
    <property type="entry name" value="POTRA"/>
    <property type="match status" value="4"/>
</dbReference>
<dbReference type="AlphaFoldDB" id="A0A1H5SU86"/>
<evidence type="ECO:0000256" key="1">
    <source>
        <dbReference type="ARBA" id="ARBA00004370"/>
    </source>
</evidence>
<dbReference type="InterPro" id="IPR010827">
    <property type="entry name" value="BamA/TamA_POTRA"/>
</dbReference>
<keyword evidence="3" id="KW-0812">Transmembrane</keyword>
<keyword evidence="6" id="KW-0998">Cell outer membrane</keyword>
<dbReference type="PIRSF" id="PIRSF006076">
    <property type="entry name" value="OM_assembly_OMP85"/>
    <property type="match status" value="1"/>
</dbReference>
<keyword evidence="4" id="KW-0732">Signal</keyword>
<sequence length="889" mass="101110">MIKGVLALCIFTFSPLNTTAQDKIISPDISYAGTPRTCEIAGIAVEGVDGYEDYVLTGLSGLTIGQEIEVPGSQITEAVKRYWRNGLFSKVSITADSIVGSKIYLCIHLGMRPRISAINYNGIKKAEREDMEAKLGMVKGMSLTRNIVDRAKILAKKYFDDKGYKNAEIEILQREQEGTNQVVLDVNIDKKDKMRVHQIIFDGNDKLTDGRIKGSLFGKGAFGKIHEANKFNNIFKSKKFTDERYKEAKQALIEKYNELGFRDASIIEDSVYGFDDKHVNVYVKVDEGDKYYVRNITWVGNTVVSTDYLNAVLGMKRGDVYNQKQMNKRLKEDDDAAGNYYYNNGYVFSNIEPVEVNIDGDSIDVEMRVIEGPQAHLNHVRIYGNDRLYEEVVRRELRTKPGDLFNKEALQRSARDIASMGFFDPEKVAPDIKPNYEDGTVDVNWALEQKSNDQLEFSLGWGQTGIIGKVGIKFNNFSIRNLFGKNKLHRGILPYGDGEQLGFSFQTNGSYYSSLSANYGTNWFGGKRPNSLSIGAFYSKQSDISSYYRNNAFYNNYAMYNYGYTGYNPYYMNYDSMLDDDKTMTVFGASLGWGKRLRWPDDFFQFSAQLGYTRYMLRDWSYFYIHNGNCNNINLGLTLSRTSTDNQLFPRHGSEFMASVTVTPPWSLFDKKDYANLAKNSSSATYEDELQDVYRWIEYHKWKFKSRTFTALTGGQKCFVLMTRVEMGLLGSYNKDKRSPFETFYVGGDGMSGYSYGYSEETIGLRGYENGSLSYSSAYEEMMNGRSISSYNSYAYDRFTLELRYPFMLGNTTIYGLGFLEGGNAWANAKNFNPFKMKRSAGIGVRIYLPMVGLMGIDWAYGFDKVYTNQSGAQSRGGSNFHFILGQEF</sequence>
<reference evidence="8 9" key="1">
    <citation type="submission" date="2016-10" db="EMBL/GenBank/DDBJ databases">
        <authorList>
            <person name="de Groot N.N."/>
        </authorList>
    </citation>
    <scope>NUCLEOTIDE SEQUENCE [LARGE SCALE GENOMIC DNA]</scope>
    <source>
        <strain evidence="8 9">AR32</strain>
    </source>
</reference>
<dbReference type="InterPro" id="IPR023707">
    <property type="entry name" value="OM_assembly_BamA"/>
</dbReference>
<evidence type="ECO:0000256" key="4">
    <source>
        <dbReference type="ARBA" id="ARBA00022729"/>
    </source>
</evidence>
<evidence type="ECO:0000256" key="3">
    <source>
        <dbReference type="ARBA" id="ARBA00022692"/>
    </source>
</evidence>
<dbReference type="Gene3D" id="3.10.20.310">
    <property type="entry name" value="membrane protein fhac"/>
    <property type="match status" value="4"/>
</dbReference>
<proteinExistence type="predicted"/>